<feature type="region of interest" description="Disordered" evidence="10">
    <location>
        <begin position="722"/>
        <end position="744"/>
    </location>
</feature>
<feature type="compositionally biased region" description="Basic and acidic residues" evidence="10">
    <location>
        <begin position="239"/>
        <end position="248"/>
    </location>
</feature>
<gene>
    <name evidence="13" type="ORF">F511_34726</name>
</gene>
<dbReference type="EMBL" id="KV011173">
    <property type="protein sequence ID" value="KZV26682.1"/>
    <property type="molecule type" value="Genomic_DNA"/>
</dbReference>
<feature type="region of interest" description="Disordered" evidence="10">
    <location>
        <begin position="194"/>
        <end position="322"/>
    </location>
</feature>
<dbReference type="InterPro" id="IPR000571">
    <property type="entry name" value="Znf_CCCH"/>
</dbReference>
<keyword evidence="7" id="KW-0143">Chaperone</keyword>
<evidence type="ECO:0000256" key="10">
    <source>
        <dbReference type="SAM" id="MobiDB-lite"/>
    </source>
</evidence>
<evidence type="ECO:0000256" key="6">
    <source>
        <dbReference type="ARBA" id="ARBA00023125"/>
    </source>
</evidence>
<dbReference type="SMART" id="SM01082">
    <property type="entry name" value="CHZ"/>
    <property type="match status" value="1"/>
</dbReference>
<evidence type="ECO:0000313" key="13">
    <source>
        <dbReference type="EMBL" id="KZV26682.1"/>
    </source>
</evidence>
<dbReference type="Pfam" id="PF09649">
    <property type="entry name" value="CHZ"/>
    <property type="match status" value="1"/>
</dbReference>
<dbReference type="PROSITE" id="PS51998">
    <property type="entry name" value="DEK_C"/>
    <property type="match status" value="1"/>
</dbReference>
<keyword evidence="6" id="KW-0238">DNA-binding</keyword>
<feature type="region of interest" description="Disordered" evidence="10">
    <location>
        <begin position="68"/>
        <end position="118"/>
    </location>
</feature>
<dbReference type="FunFam" id="4.10.1000.10:FF:000028">
    <property type="entry name" value="Zinc finger nuclease 2"/>
    <property type="match status" value="1"/>
</dbReference>
<dbReference type="InterPro" id="IPR050974">
    <property type="entry name" value="Plant_ZF_CCCH"/>
</dbReference>
<feature type="domain" description="C3H1-type" evidence="11">
    <location>
        <begin position="532"/>
        <end position="560"/>
    </location>
</feature>
<evidence type="ECO:0000256" key="9">
    <source>
        <dbReference type="PROSITE-ProRule" id="PRU00723"/>
    </source>
</evidence>
<sequence length="897" mass="100383">MAETEDEPGIEVRIEHGVRSRLQHFKDQADSLTLESVRRLLEKDLGLEKFALDAHKRFIRQYLEKQMDDADNCDSKTASDVDKDNQLSDKEDALLPKQPERKKESTKSTPDDKEMMEDSPILGVLSPKSEAGAQTSSLSESTIKKAIWERADHFLANSESITLVGVRRLLEEDLGLDKNTLDPFKKYISQQIDQVLNPPKGAKAAKDIKISSKNSQSKKSGKTSGGEGSDSLGDESDSMEDKAKSRKEAAHRKNKKLEEVKKRKRSTEGDLDASSKKQNNLAKRHKEEDSEPDDAGNVSEDGRSKTSIEKPRNEKPISGYGRKVEHLKSVIKACGMSVAPSIYKKAKQVSDEKREAFIVKELEGILLKEGLSKDPSEKEIKDCRKRKETAKELEGIDMSNIISSTRRRSTFSFVPPPKFETRPKGDKVGAKDVKKKEKTKKDQNDDNEGEAENKKEQEEVEKKAEDEQTFEKEDDEEEDKNIEDDDEEEAEDEEDEEDAEDDEESEEFIEDAFWQMNPRSREQIEPGSYPVREDEPDCSYYIRTGLCRFGATCRFNHPPNRKLAIATARMRGEYPERIGQPECQYYLKTGTCKFGSTCKFHHPIDKAGIAGRVALNVLGYPLRPNEVECAYFMRNGQCKFGSTCKFHHPQPSNMMVPLRGSSIYPPIHSPTAGQLSFPLSRASFIPSSQWQNPSSYTPMVVPQAVLSVPGWNLYTMGSVSSSENRRPTAGSSLADGASPQGEAAKIGSQFRPGTLQLGQYAFQRDNVFPERLGQPECQFYMKTGDCKFGAVCKFHHPRERLVPVPDCVLSPLGLPLRPGEPLCVFYSRYGICKFGPSCKFDHPMRAFAYNTAASSSLDPSAVRHFLASTGAVALSLTPDGLVEARQKPPGDINIDSE</sequence>
<dbReference type="GO" id="GO:0005634">
    <property type="term" value="C:nucleus"/>
    <property type="evidence" value="ECO:0007669"/>
    <property type="project" value="UniProtKB-SubCell"/>
</dbReference>
<comment type="subcellular location">
    <subcellularLocation>
        <location evidence="1">Nucleus</location>
    </subcellularLocation>
</comment>
<feature type="compositionally biased region" description="Basic and acidic residues" evidence="10">
    <location>
        <begin position="419"/>
        <end position="444"/>
    </location>
</feature>
<dbReference type="GO" id="GO:0003677">
    <property type="term" value="F:DNA binding"/>
    <property type="evidence" value="ECO:0007669"/>
    <property type="project" value="UniProtKB-KW"/>
</dbReference>
<feature type="zinc finger region" description="C3H1-type" evidence="9">
    <location>
        <begin position="623"/>
        <end position="651"/>
    </location>
</feature>
<dbReference type="SMART" id="SM00356">
    <property type="entry name" value="ZnF_C3H1"/>
    <property type="match status" value="5"/>
</dbReference>
<feature type="domain" description="C3H1-type" evidence="11">
    <location>
        <begin position="577"/>
        <end position="605"/>
    </location>
</feature>
<feature type="zinc finger region" description="C3H1-type" evidence="9">
    <location>
        <begin position="577"/>
        <end position="605"/>
    </location>
</feature>
<evidence type="ECO:0000256" key="1">
    <source>
        <dbReference type="ARBA" id="ARBA00004123"/>
    </source>
</evidence>
<keyword evidence="3" id="KW-0677">Repeat</keyword>
<feature type="zinc finger region" description="C3H1-type" evidence="9">
    <location>
        <begin position="771"/>
        <end position="799"/>
    </location>
</feature>
<keyword evidence="8" id="KW-0539">Nucleus</keyword>
<evidence type="ECO:0000259" key="12">
    <source>
        <dbReference type="PROSITE" id="PS51998"/>
    </source>
</evidence>
<dbReference type="AlphaFoldDB" id="A0A2Z7B585"/>
<dbReference type="Pfam" id="PF00642">
    <property type="entry name" value="zf-CCCH"/>
    <property type="match status" value="5"/>
</dbReference>
<evidence type="ECO:0000256" key="3">
    <source>
        <dbReference type="ARBA" id="ARBA00022737"/>
    </source>
</evidence>
<feature type="compositionally biased region" description="Basic and acidic residues" evidence="10">
    <location>
        <begin position="300"/>
        <end position="315"/>
    </location>
</feature>
<proteinExistence type="predicted"/>
<dbReference type="InterPro" id="IPR014876">
    <property type="entry name" value="DEK_C"/>
</dbReference>
<dbReference type="InterPro" id="IPR036855">
    <property type="entry name" value="Znf_CCCH_sf"/>
</dbReference>
<evidence type="ECO:0000313" key="14">
    <source>
        <dbReference type="Proteomes" id="UP000250235"/>
    </source>
</evidence>
<keyword evidence="2 9" id="KW-0479">Metal-binding</keyword>
<dbReference type="PROSITE" id="PS50103">
    <property type="entry name" value="ZF_C3H1"/>
    <property type="match status" value="5"/>
</dbReference>
<feature type="compositionally biased region" description="Acidic residues" evidence="10">
    <location>
        <begin position="472"/>
        <end position="507"/>
    </location>
</feature>
<organism evidence="13 14">
    <name type="scientific">Dorcoceras hygrometricum</name>
    <dbReference type="NCBI Taxonomy" id="472368"/>
    <lineage>
        <taxon>Eukaryota</taxon>
        <taxon>Viridiplantae</taxon>
        <taxon>Streptophyta</taxon>
        <taxon>Embryophyta</taxon>
        <taxon>Tracheophyta</taxon>
        <taxon>Spermatophyta</taxon>
        <taxon>Magnoliopsida</taxon>
        <taxon>eudicotyledons</taxon>
        <taxon>Gunneridae</taxon>
        <taxon>Pentapetalae</taxon>
        <taxon>asterids</taxon>
        <taxon>lamiids</taxon>
        <taxon>Lamiales</taxon>
        <taxon>Gesneriaceae</taxon>
        <taxon>Didymocarpoideae</taxon>
        <taxon>Trichosporeae</taxon>
        <taxon>Loxocarpinae</taxon>
        <taxon>Dorcoceras</taxon>
    </lineage>
</organism>
<evidence type="ECO:0000256" key="4">
    <source>
        <dbReference type="ARBA" id="ARBA00022771"/>
    </source>
</evidence>
<evidence type="ECO:0000256" key="5">
    <source>
        <dbReference type="ARBA" id="ARBA00022833"/>
    </source>
</evidence>
<feature type="zinc finger region" description="C3H1-type" evidence="9">
    <location>
        <begin position="817"/>
        <end position="845"/>
    </location>
</feature>
<evidence type="ECO:0000256" key="2">
    <source>
        <dbReference type="ARBA" id="ARBA00022723"/>
    </source>
</evidence>
<keyword evidence="4 9" id="KW-0863">Zinc-finger</keyword>
<dbReference type="SUPFAM" id="SSF90229">
    <property type="entry name" value="CCCH zinc finger"/>
    <property type="match status" value="5"/>
</dbReference>
<dbReference type="OrthoDB" id="411372at2759"/>
<keyword evidence="5 9" id="KW-0862">Zinc</keyword>
<dbReference type="InterPro" id="IPR019098">
    <property type="entry name" value="Histone_chaperone_domain_CHZ"/>
</dbReference>
<feature type="domain" description="C3H1-type" evidence="11">
    <location>
        <begin position="623"/>
        <end position="651"/>
    </location>
</feature>
<feature type="domain" description="DEK-C" evidence="12">
    <location>
        <begin position="137"/>
        <end position="197"/>
    </location>
</feature>
<evidence type="ECO:0000256" key="8">
    <source>
        <dbReference type="ARBA" id="ARBA00023242"/>
    </source>
</evidence>
<keyword evidence="14" id="KW-1185">Reference proteome</keyword>
<reference evidence="13 14" key="1">
    <citation type="journal article" date="2015" name="Proc. Natl. Acad. Sci. U.S.A.">
        <title>The resurrection genome of Boea hygrometrica: A blueprint for survival of dehydration.</title>
        <authorList>
            <person name="Xiao L."/>
            <person name="Yang G."/>
            <person name="Zhang L."/>
            <person name="Yang X."/>
            <person name="Zhao S."/>
            <person name="Ji Z."/>
            <person name="Zhou Q."/>
            <person name="Hu M."/>
            <person name="Wang Y."/>
            <person name="Chen M."/>
            <person name="Xu Y."/>
            <person name="Jin H."/>
            <person name="Xiao X."/>
            <person name="Hu G."/>
            <person name="Bao F."/>
            <person name="Hu Y."/>
            <person name="Wan P."/>
            <person name="Li L."/>
            <person name="Deng X."/>
            <person name="Kuang T."/>
            <person name="Xiang C."/>
            <person name="Zhu J.K."/>
            <person name="Oliver M.J."/>
            <person name="He Y."/>
        </authorList>
    </citation>
    <scope>NUCLEOTIDE SEQUENCE [LARGE SCALE GENOMIC DNA]</scope>
    <source>
        <strain evidence="14">cv. XS01</strain>
    </source>
</reference>
<feature type="domain" description="C3H1-type" evidence="11">
    <location>
        <begin position="771"/>
        <end position="799"/>
    </location>
</feature>
<accession>A0A2Z7B585</accession>
<dbReference type="Gene3D" id="4.10.1000.10">
    <property type="entry name" value="Zinc finger, CCCH-type"/>
    <property type="match status" value="2"/>
</dbReference>
<dbReference type="PANTHER" id="PTHR12506:SF18">
    <property type="entry name" value="ZINC FINGER CCCH DOMAIN-CONTAINING PROTEIN 33-RELATED"/>
    <property type="match status" value="1"/>
</dbReference>
<feature type="domain" description="C3H1-type" evidence="11">
    <location>
        <begin position="817"/>
        <end position="845"/>
    </location>
</feature>
<dbReference type="GO" id="GO:0003729">
    <property type="term" value="F:mRNA binding"/>
    <property type="evidence" value="ECO:0007669"/>
    <property type="project" value="TreeGrafter"/>
</dbReference>
<feature type="compositionally biased region" description="Basic and acidic residues" evidence="10">
    <location>
        <begin position="68"/>
        <end position="113"/>
    </location>
</feature>
<feature type="zinc finger region" description="C3H1-type" evidence="9">
    <location>
        <begin position="532"/>
        <end position="560"/>
    </location>
</feature>
<name>A0A2Z7B585_9LAMI</name>
<evidence type="ECO:0000256" key="7">
    <source>
        <dbReference type="ARBA" id="ARBA00023186"/>
    </source>
</evidence>
<dbReference type="GO" id="GO:0008270">
    <property type="term" value="F:zinc ion binding"/>
    <property type="evidence" value="ECO:0007669"/>
    <property type="project" value="UniProtKB-KW"/>
</dbReference>
<dbReference type="PANTHER" id="PTHR12506">
    <property type="entry name" value="PROTEIN PHOSPHATASE RELATED"/>
    <property type="match status" value="1"/>
</dbReference>
<feature type="compositionally biased region" description="Basic and acidic residues" evidence="10">
    <location>
        <begin position="451"/>
        <end position="471"/>
    </location>
</feature>
<protein>
    <submittedName>
        <fullName evidence="13">Uncharacterized protein</fullName>
    </submittedName>
</protein>
<dbReference type="Gene3D" id="2.30.30.1190">
    <property type="match status" value="1"/>
</dbReference>
<feature type="region of interest" description="Disordered" evidence="10">
    <location>
        <begin position="396"/>
        <end position="507"/>
    </location>
</feature>
<evidence type="ECO:0000259" key="11">
    <source>
        <dbReference type="PROSITE" id="PS50103"/>
    </source>
</evidence>
<dbReference type="Proteomes" id="UP000250235">
    <property type="component" value="Unassembled WGS sequence"/>
</dbReference>